<feature type="region of interest" description="Disordered" evidence="1">
    <location>
        <begin position="1"/>
        <end position="111"/>
    </location>
</feature>
<evidence type="ECO:0000313" key="2">
    <source>
        <dbReference type="EMBL" id="EHI50047.1"/>
    </source>
</evidence>
<keyword evidence="3" id="KW-1185">Reference proteome</keyword>
<sequence>VAQAAEGGAPMSAPPTPPSPAPATIPAQAAQATDTSAQSAATQVQPAGRDQEITMRTPRPAGVDENGVLYDEELYANYQKSERTQQEAARREEVNINHHHQEPGGDEPEYY</sequence>
<comment type="caution">
    <text evidence="2">The sequence shown here is derived from an EMBL/GenBank/DDBJ whole genome shotgun (WGS) entry which is preliminary data.</text>
</comment>
<accession>A0ABP2MTR2</accession>
<evidence type="ECO:0000313" key="3">
    <source>
        <dbReference type="Proteomes" id="UP000006428"/>
    </source>
</evidence>
<gene>
    <name evidence="2" type="ORF">IYQ_23741</name>
</gene>
<reference evidence="2 3" key="1">
    <citation type="journal article" date="2012" name="Front. Microbiol.">
        <title>Draft Genome Sequence of the Virulent Strain 01-B526 of the Fish Pathogen Aeromonas salmonicida.</title>
        <authorList>
            <person name="Charette S.J."/>
            <person name="Brochu F."/>
            <person name="Boyle B."/>
            <person name="Filion G."/>
            <person name="Tanaka K.H."/>
            <person name="Derome N."/>
        </authorList>
    </citation>
    <scope>NUCLEOTIDE SEQUENCE [LARGE SCALE GENOMIC DNA]</scope>
    <source>
        <strain evidence="2 3">01-B526</strain>
    </source>
</reference>
<protein>
    <submittedName>
        <fullName evidence="2">TraD protein</fullName>
    </submittedName>
</protein>
<feature type="compositionally biased region" description="Basic and acidic residues" evidence="1">
    <location>
        <begin position="80"/>
        <end position="103"/>
    </location>
</feature>
<feature type="compositionally biased region" description="Pro residues" evidence="1">
    <location>
        <begin position="12"/>
        <end position="23"/>
    </location>
</feature>
<organism evidence="2 3">
    <name type="scientific">Aeromonas salmonicida subsp. salmonicida 01-B526</name>
    <dbReference type="NCBI Taxonomy" id="1076135"/>
    <lineage>
        <taxon>Bacteria</taxon>
        <taxon>Pseudomonadati</taxon>
        <taxon>Pseudomonadota</taxon>
        <taxon>Gammaproteobacteria</taxon>
        <taxon>Aeromonadales</taxon>
        <taxon>Aeromonadaceae</taxon>
        <taxon>Aeromonas</taxon>
    </lineage>
</organism>
<dbReference type="EMBL" id="AGVO01000167">
    <property type="protein sequence ID" value="EHI50047.1"/>
    <property type="molecule type" value="Genomic_DNA"/>
</dbReference>
<feature type="non-terminal residue" evidence="2">
    <location>
        <position position="1"/>
    </location>
</feature>
<feature type="compositionally biased region" description="Low complexity" evidence="1">
    <location>
        <begin position="24"/>
        <end position="47"/>
    </location>
</feature>
<proteinExistence type="predicted"/>
<evidence type="ECO:0000256" key="1">
    <source>
        <dbReference type="SAM" id="MobiDB-lite"/>
    </source>
</evidence>
<dbReference type="Proteomes" id="UP000006428">
    <property type="component" value="Unassembled WGS sequence"/>
</dbReference>
<name>A0ABP2MTR2_AERSS</name>